<dbReference type="EMBL" id="ML976988">
    <property type="protein sequence ID" value="KAF1958057.1"/>
    <property type="molecule type" value="Genomic_DNA"/>
</dbReference>
<gene>
    <name evidence="1" type="ORF">CC80DRAFT_39744</name>
</gene>
<proteinExistence type="predicted"/>
<dbReference type="AlphaFoldDB" id="A0A6A5UAB2"/>
<evidence type="ECO:0000313" key="1">
    <source>
        <dbReference type="EMBL" id="KAF1958057.1"/>
    </source>
</evidence>
<name>A0A6A5UAB2_9PLEO</name>
<sequence length="64" mass="7386">MLLLVRLSFWIPALGLPCYLRFVIFSMGGTVQPLRRRRVLVGSFRSSPYLVVLASCWRVCHFCP</sequence>
<dbReference type="Proteomes" id="UP000800035">
    <property type="component" value="Unassembled WGS sequence"/>
</dbReference>
<reference evidence="1" key="1">
    <citation type="journal article" date="2020" name="Stud. Mycol.">
        <title>101 Dothideomycetes genomes: a test case for predicting lifestyles and emergence of pathogens.</title>
        <authorList>
            <person name="Haridas S."/>
            <person name="Albert R."/>
            <person name="Binder M."/>
            <person name="Bloem J."/>
            <person name="Labutti K."/>
            <person name="Salamov A."/>
            <person name="Andreopoulos B."/>
            <person name="Baker S."/>
            <person name="Barry K."/>
            <person name="Bills G."/>
            <person name="Bluhm B."/>
            <person name="Cannon C."/>
            <person name="Castanera R."/>
            <person name="Culley D."/>
            <person name="Daum C."/>
            <person name="Ezra D."/>
            <person name="Gonzalez J."/>
            <person name="Henrissat B."/>
            <person name="Kuo A."/>
            <person name="Liang C."/>
            <person name="Lipzen A."/>
            <person name="Lutzoni F."/>
            <person name="Magnuson J."/>
            <person name="Mondo S."/>
            <person name="Nolan M."/>
            <person name="Ohm R."/>
            <person name="Pangilinan J."/>
            <person name="Park H.-J."/>
            <person name="Ramirez L."/>
            <person name="Alfaro M."/>
            <person name="Sun H."/>
            <person name="Tritt A."/>
            <person name="Yoshinaga Y."/>
            <person name="Zwiers L.-H."/>
            <person name="Turgeon B."/>
            <person name="Goodwin S."/>
            <person name="Spatafora J."/>
            <person name="Crous P."/>
            <person name="Grigoriev I."/>
        </authorList>
    </citation>
    <scope>NUCLEOTIDE SEQUENCE</scope>
    <source>
        <strain evidence="1">CBS 675.92</strain>
    </source>
</reference>
<evidence type="ECO:0000313" key="2">
    <source>
        <dbReference type="Proteomes" id="UP000800035"/>
    </source>
</evidence>
<protein>
    <submittedName>
        <fullName evidence="1">Uncharacterized protein</fullName>
    </submittedName>
</protein>
<keyword evidence="2" id="KW-1185">Reference proteome</keyword>
<accession>A0A6A5UAB2</accession>
<organism evidence="1 2">
    <name type="scientific">Byssothecium circinans</name>
    <dbReference type="NCBI Taxonomy" id="147558"/>
    <lineage>
        <taxon>Eukaryota</taxon>
        <taxon>Fungi</taxon>
        <taxon>Dikarya</taxon>
        <taxon>Ascomycota</taxon>
        <taxon>Pezizomycotina</taxon>
        <taxon>Dothideomycetes</taxon>
        <taxon>Pleosporomycetidae</taxon>
        <taxon>Pleosporales</taxon>
        <taxon>Massarineae</taxon>
        <taxon>Massarinaceae</taxon>
        <taxon>Byssothecium</taxon>
    </lineage>
</organism>